<protein>
    <submittedName>
        <fullName evidence="2">Protein terminal ear1</fullName>
    </submittedName>
</protein>
<evidence type="ECO:0000313" key="2">
    <source>
        <dbReference type="EMBL" id="KZV54388.1"/>
    </source>
</evidence>
<name>A0A2Z7DAH9_9LAMI</name>
<accession>A0A2Z7DAH9</accession>
<evidence type="ECO:0000313" key="3">
    <source>
        <dbReference type="Proteomes" id="UP000250235"/>
    </source>
</evidence>
<dbReference type="EMBL" id="KQ989528">
    <property type="protein sequence ID" value="KZV54388.1"/>
    <property type="molecule type" value="Genomic_DNA"/>
</dbReference>
<dbReference type="AlphaFoldDB" id="A0A2Z7DAH9"/>
<feature type="region of interest" description="Disordered" evidence="1">
    <location>
        <begin position="24"/>
        <end position="43"/>
    </location>
</feature>
<gene>
    <name evidence="2" type="ORF">F511_18057</name>
</gene>
<organism evidence="2 3">
    <name type="scientific">Dorcoceras hygrometricum</name>
    <dbReference type="NCBI Taxonomy" id="472368"/>
    <lineage>
        <taxon>Eukaryota</taxon>
        <taxon>Viridiplantae</taxon>
        <taxon>Streptophyta</taxon>
        <taxon>Embryophyta</taxon>
        <taxon>Tracheophyta</taxon>
        <taxon>Spermatophyta</taxon>
        <taxon>Magnoliopsida</taxon>
        <taxon>eudicotyledons</taxon>
        <taxon>Gunneridae</taxon>
        <taxon>Pentapetalae</taxon>
        <taxon>asterids</taxon>
        <taxon>lamiids</taxon>
        <taxon>Lamiales</taxon>
        <taxon>Gesneriaceae</taxon>
        <taxon>Didymocarpoideae</taxon>
        <taxon>Trichosporeae</taxon>
        <taxon>Loxocarpinae</taxon>
        <taxon>Dorcoceras</taxon>
    </lineage>
</organism>
<dbReference type="Proteomes" id="UP000250235">
    <property type="component" value="Unassembled WGS sequence"/>
</dbReference>
<reference evidence="2 3" key="1">
    <citation type="journal article" date="2015" name="Proc. Natl. Acad. Sci. U.S.A.">
        <title>The resurrection genome of Boea hygrometrica: A blueprint for survival of dehydration.</title>
        <authorList>
            <person name="Xiao L."/>
            <person name="Yang G."/>
            <person name="Zhang L."/>
            <person name="Yang X."/>
            <person name="Zhao S."/>
            <person name="Ji Z."/>
            <person name="Zhou Q."/>
            <person name="Hu M."/>
            <person name="Wang Y."/>
            <person name="Chen M."/>
            <person name="Xu Y."/>
            <person name="Jin H."/>
            <person name="Xiao X."/>
            <person name="Hu G."/>
            <person name="Bao F."/>
            <person name="Hu Y."/>
            <person name="Wan P."/>
            <person name="Li L."/>
            <person name="Deng X."/>
            <person name="Kuang T."/>
            <person name="Xiang C."/>
            <person name="Zhu J.K."/>
            <person name="Oliver M.J."/>
            <person name="He Y."/>
        </authorList>
    </citation>
    <scope>NUCLEOTIDE SEQUENCE [LARGE SCALE GENOMIC DNA]</scope>
    <source>
        <strain evidence="3">cv. XS01</strain>
    </source>
</reference>
<sequence>MVLEINTSSSLTQFSPAASVNLYMSGRGKGRRDSIEEDGESGGSNCVLASMAHLLERLVDQSSQGNGQQGECLVMRTLRNVLDVNVPRSFQVPMIYL</sequence>
<evidence type="ECO:0000256" key="1">
    <source>
        <dbReference type="SAM" id="MobiDB-lite"/>
    </source>
</evidence>
<keyword evidence="3" id="KW-1185">Reference proteome</keyword>
<proteinExistence type="predicted"/>